<dbReference type="Proteomes" id="UP001488838">
    <property type="component" value="Unassembled WGS sequence"/>
</dbReference>
<dbReference type="GO" id="GO:0034456">
    <property type="term" value="C:UTP-C complex"/>
    <property type="evidence" value="ECO:0007669"/>
    <property type="project" value="TreeGrafter"/>
</dbReference>
<name>A0AAW0H8L4_MYOGA</name>
<proteinExistence type="predicted"/>
<comment type="caution">
    <text evidence="1">The sequence shown here is derived from an EMBL/GenBank/DDBJ whole genome shotgun (WGS) entry which is preliminary data.</text>
</comment>
<organism evidence="1 2">
    <name type="scientific">Myodes glareolus</name>
    <name type="common">Bank vole</name>
    <name type="synonym">Clethrionomys glareolus</name>
    <dbReference type="NCBI Taxonomy" id="447135"/>
    <lineage>
        <taxon>Eukaryota</taxon>
        <taxon>Metazoa</taxon>
        <taxon>Chordata</taxon>
        <taxon>Craniata</taxon>
        <taxon>Vertebrata</taxon>
        <taxon>Euteleostomi</taxon>
        <taxon>Mammalia</taxon>
        <taxon>Eutheria</taxon>
        <taxon>Euarchontoglires</taxon>
        <taxon>Glires</taxon>
        <taxon>Rodentia</taxon>
        <taxon>Myomorpha</taxon>
        <taxon>Muroidea</taxon>
        <taxon>Cricetidae</taxon>
        <taxon>Arvicolinae</taxon>
        <taxon>Myodes</taxon>
    </lineage>
</organism>
<evidence type="ECO:0000313" key="2">
    <source>
        <dbReference type="Proteomes" id="UP001488838"/>
    </source>
</evidence>
<reference evidence="1 2" key="1">
    <citation type="journal article" date="2023" name="bioRxiv">
        <title>Conserved and derived expression patterns and positive selection on dental genes reveal complex evolutionary context of ever-growing rodent molars.</title>
        <authorList>
            <person name="Calamari Z.T."/>
            <person name="Song A."/>
            <person name="Cohen E."/>
            <person name="Akter M."/>
            <person name="Roy R.D."/>
            <person name="Hallikas O."/>
            <person name="Christensen M.M."/>
            <person name="Li P."/>
            <person name="Marangoni P."/>
            <person name="Jernvall J."/>
            <person name="Klein O.D."/>
        </authorList>
    </citation>
    <scope>NUCLEOTIDE SEQUENCE [LARGE SCALE GENOMIC DNA]</scope>
    <source>
        <strain evidence="1">V071</strain>
    </source>
</reference>
<keyword evidence="2" id="KW-1185">Reference proteome</keyword>
<dbReference type="AlphaFoldDB" id="A0AAW0H8L4"/>
<dbReference type="GO" id="GO:0000028">
    <property type="term" value="P:ribosomal small subunit assembly"/>
    <property type="evidence" value="ECO:0007669"/>
    <property type="project" value="TreeGrafter"/>
</dbReference>
<evidence type="ECO:0000313" key="1">
    <source>
        <dbReference type="EMBL" id="KAK7797723.1"/>
    </source>
</evidence>
<sequence length="102" mass="11208">MAGFQVAYAVFQKSSGVSAALNLKGPLLVSTESHPVKSGIHSQYRWQCPVLPPQAWVEWISDYEDSVLDPEALRVEVDTFMEAYDRKIAEVGAPAGPQLSML</sequence>
<dbReference type="PANTHER" id="PTHR13191:SF0">
    <property type="entry name" value="RIBOSOMAL RNA-PROCESSING PROTEIN 7 HOMOLOG A-RELATED"/>
    <property type="match status" value="1"/>
</dbReference>
<dbReference type="GO" id="GO:0032545">
    <property type="term" value="C:CURI complex"/>
    <property type="evidence" value="ECO:0007669"/>
    <property type="project" value="TreeGrafter"/>
</dbReference>
<dbReference type="PANTHER" id="PTHR13191">
    <property type="entry name" value="RIBOSOMAL RNA PROCESSING PROTEIN 7-RELATED"/>
    <property type="match status" value="1"/>
</dbReference>
<dbReference type="EMBL" id="JBBHLL010000782">
    <property type="protein sequence ID" value="KAK7797723.1"/>
    <property type="molecule type" value="Genomic_DNA"/>
</dbReference>
<dbReference type="GO" id="GO:0006364">
    <property type="term" value="P:rRNA processing"/>
    <property type="evidence" value="ECO:0007669"/>
    <property type="project" value="TreeGrafter"/>
</dbReference>
<gene>
    <name evidence="1" type="ORF">U0070_019195</name>
</gene>
<protein>
    <submittedName>
        <fullName evidence="1">Uncharacterized protein</fullName>
    </submittedName>
</protein>
<dbReference type="InterPro" id="IPR040446">
    <property type="entry name" value="RRP7"/>
</dbReference>
<accession>A0AAW0H8L4</accession>